<name>A0ABS3CT52_9ALTE</name>
<protein>
    <submittedName>
        <fullName evidence="4">Zeta toxin family protein</fullName>
    </submittedName>
</protein>
<dbReference type="EMBL" id="JAFKCS010000005">
    <property type="protein sequence ID" value="MBN7819689.1"/>
    <property type="molecule type" value="Genomic_DNA"/>
</dbReference>
<comment type="caution">
    <text evidence="4">The sequence shown here is derived from an EMBL/GenBank/DDBJ whole genome shotgun (WGS) entry which is preliminary data.</text>
</comment>
<dbReference type="PANTHER" id="PTHR10285">
    <property type="entry name" value="URIDINE KINASE"/>
    <property type="match status" value="1"/>
</dbReference>
<dbReference type="Proteomes" id="UP000663992">
    <property type="component" value="Unassembled WGS sequence"/>
</dbReference>
<evidence type="ECO:0000313" key="5">
    <source>
        <dbReference type="Proteomes" id="UP000663992"/>
    </source>
</evidence>
<feature type="domain" description="Zeta toxin" evidence="3">
    <location>
        <begin position="36"/>
        <end position="80"/>
    </location>
</feature>
<evidence type="ECO:0000256" key="2">
    <source>
        <dbReference type="ARBA" id="ARBA00022840"/>
    </source>
</evidence>
<gene>
    <name evidence="4" type="ORF">J0A65_07415</name>
</gene>
<proteinExistence type="predicted"/>
<dbReference type="RefSeq" id="WP_206593499.1">
    <property type="nucleotide sequence ID" value="NZ_JAFKCS010000005.1"/>
</dbReference>
<dbReference type="Pfam" id="PF06414">
    <property type="entry name" value="Zeta_toxin"/>
    <property type="match status" value="1"/>
</dbReference>
<dbReference type="SUPFAM" id="SSF52540">
    <property type="entry name" value="P-loop containing nucleoside triphosphate hydrolases"/>
    <property type="match status" value="1"/>
</dbReference>
<keyword evidence="5" id="KW-1185">Reference proteome</keyword>
<reference evidence="4 5" key="1">
    <citation type="submission" date="2021-03" db="EMBL/GenBank/DDBJ databases">
        <title>novel species isolated from a fishpond in China.</title>
        <authorList>
            <person name="Lu H."/>
            <person name="Cai Z."/>
        </authorList>
    </citation>
    <scope>NUCLEOTIDE SEQUENCE [LARGE SCALE GENOMIC DNA]</scope>
    <source>
        <strain evidence="4 5">Y57</strain>
    </source>
</reference>
<evidence type="ECO:0000259" key="3">
    <source>
        <dbReference type="Pfam" id="PF06414"/>
    </source>
</evidence>
<dbReference type="InterPro" id="IPR027417">
    <property type="entry name" value="P-loop_NTPase"/>
</dbReference>
<sequence>MRLPYSTLGLGKWLDLLKPQAHALRQQWWPLTEQLAAQKKPCVFAISGAQGSGKSTLARYLQAELGQTFGLQVAVLSLDDLYYPRSHRLWLAENVHPLLATRGVPGTHDISLGMELIRRFRNGQDLSLPRFDKSQDDRRVEGEWLQGPADILIIEGWCLGATPQEELELTKAINELEQQEDKAGTWRQYVNHCLAGDYQRLFATFDKLVILQAPDWQSVLTWRAEQEQKLMQRGGRAMNEQQLARFMLHYQRLTCHQLQSPARDAWQLFQLDANRRVTAVKGQYTHDWQI</sequence>
<keyword evidence="1" id="KW-0547">Nucleotide-binding</keyword>
<accession>A0ABS3CT52</accession>
<evidence type="ECO:0000313" key="4">
    <source>
        <dbReference type="EMBL" id="MBN7819689.1"/>
    </source>
</evidence>
<dbReference type="InterPro" id="IPR010488">
    <property type="entry name" value="Zeta_toxin_domain"/>
</dbReference>
<evidence type="ECO:0000256" key="1">
    <source>
        <dbReference type="ARBA" id="ARBA00022741"/>
    </source>
</evidence>
<keyword evidence="2" id="KW-0067">ATP-binding</keyword>
<dbReference type="Gene3D" id="3.40.50.300">
    <property type="entry name" value="P-loop containing nucleotide triphosphate hydrolases"/>
    <property type="match status" value="1"/>
</dbReference>
<organism evidence="4 5">
    <name type="scientific">Bowmanella yangjiangensis</name>
    <dbReference type="NCBI Taxonomy" id="2811230"/>
    <lineage>
        <taxon>Bacteria</taxon>
        <taxon>Pseudomonadati</taxon>
        <taxon>Pseudomonadota</taxon>
        <taxon>Gammaproteobacteria</taxon>
        <taxon>Alteromonadales</taxon>
        <taxon>Alteromonadaceae</taxon>
        <taxon>Bowmanella</taxon>
    </lineage>
</organism>